<keyword evidence="11" id="KW-0560">Oxidoreductase</keyword>
<dbReference type="InterPro" id="IPR029039">
    <property type="entry name" value="Flavoprotein-like_sf"/>
</dbReference>
<comment type="cofactor">
    <cofactor evidence="1">
        <name>FMN</name>
        <dbReference type="ChEBI" id="CHEBI:58210"/>
    </cofactor>
</comment>
<dbReference type="Gene3D" id="3.40.50.360">
    <property type="match status" value="1"/>
</dbReference>
<dbReference type="PANTHER" id="PTHR43410">
    <property type="entry name" value="NITRIC OXIDE SYNTHASE OXYGENASE"/>
    <property type="match status" value="1"/>
</dbReference>
<dbReference type="InterPro" id="IPR001094">
    <property type="entry name" value="Flavdoxin-like"/>
</dbReference>
<comment type="cofactor">
    <cofactor evidence="2">
        <name>heme b</name>
        <dbReference type="ChEBI" id="CHEBI:60344"/>
    </cofactor>
</comment>
<dbReference type="InterPro" id="IPR050607">
    <property type="entry name" value="NOS"/>
</dbReference>
<dbReference type="Pfam" id="PF00258">
    <property type="entry name" value="Flavodoxin_1"/>
    <property type="match status" value="1"/>
</dbReference>
<name>A0A7R9CCP2_TIMCR</name>
<dbReference type="SUPFAM" id="SSF52218">
    <property type="entry name" value="Flavoproteins"/>
    <property type="match status" value="1"/>
</dbReference>
<accession>A0A7R9CCP2</accession>
<dbReference type="InterPro" id="IPR008254">
    <property type="entry name" value="Flavodoxin/NO_synth"/>
</dbReference>
<comment type="cofactor">
    <cofactor evidence="3">
        <name>FAD</name>
        <dbReference type="ChEBI" id="CHEBI:57692"/>
    </cofactor>
</comment>
<dbReference type="GO" id="GO:0004517">
    <property type="term" value="F:nitric-oxide synthase activity"/>
    <property type="evidence" value="ECO:0007669"/>
    <property type="project" value="UniProtKB-EC"/>
</dbReference>
<proteinExistence type="inferred from homology"/>
<evidence type="ECO:0000256" key="7">
    <source>
        <dbReference type="ARBA" id="ARBA00022643"/>
    </source>
</evidence>
<evidence type="ECO:0000256" key="1">
    <source>
        <dbReference type="ARBA" id="ARBA00001917"/>
    </source>
</evidence>
<keyword evidence="12" id="KW-0408">Iron</keyword>
<feature type="region of interest" description="Disordered" evidence="13">
    <location>
        <begin position="249"/>
        <end position="284"/>
    </location>
</feature>
<evidence type="ECO:0000256" key="11">
    <source>
        <dbReference type="ARBA" id="ARBA00023002"/>
    </source>
</evidence>
<feature type="compositionally biased region" description="Polar residues" evidence="13">
    <location>
        <begin position="202"/>
        <end position="217"/>
    </location>
</feature>
<evidence type="ECO:0000256" key="3">
    <source>
        <dbReference type="ARBA" id="ARBA00001974"/>
    </source>
</evidence>
<evidence type="ECO:0000256" key="2">
    <source>
        <dbReference type="ARBA" id="ARBA00001970"/>
    </source>
</evidence>
<keyword evidence="9" id="KW-0521">NADP</keyword>
<evidence type="ECO:0000256" key="4">
    <source>
        <dbReference type="ARBA" id="ARBA00006267"/>
    </source>
</evidence>
<reference evidence="15" key="1">
    <citation type="submission" date="2020-11" db="EMBL/GenBank/DDBJ databases">
        <authorList>
            <person name="Tran Van P."/>
        </authorList>
    </citation>
    <scope>NUCLEOTIDE SEQUENCE</scope>
</reference>
<feature type="compositionally biased region" description="Basic and acidic residues" evidence="13">
    <location>
        <begin position="255"/>
        <end position="268"/>
    </location>
</feature>
<keyword evidence="7" id="KW-0285">Flavoprotein</keyword>
<dbReference type="PANTHER" id="PTHR43410:SF1">
    <property type="entry name" value="NITRIC OXIDE SYNTHASE"/>
    <property type="match status" value="1"/>
</dbReference>
<dbReference type="AlphaFoldDB" id="A0A7R9CCP2"/>
<sequence length="648" mass="71840">MYTPFTLNGISLTLTYYTVTYLKGLSIVEPWYKFAHSLEAMKSNQVVIDASEDKLEYVAYTISDLLPLLPHALNIPPHSFPDFIYNPVLLGGMNNSSPAFTGNTPLHTTGLPSQAVCSTYSPLGMSSSRQKADVLSTEFGCQRVATLPRLTTLGMGKLHPKYGPPRLEKTSSIIELISEMDEAVNYRNKAENEQLNGELVTEETTPGDNVSIDNVSNENHDNESNEVAITDSEVQNSVSGEEASCGADYAGLCSGEDKDSPVPREHDVTTPTDEVSPQKHGTDELKGVVKNSQAAKKNSFSNLPSYIVDSLTDVQEEGETEENKLNGRLFEMGTNEATLLDETMNTTNRISESEDHTVSSILSIISEVKDAGSVKRQLKHINAIKSCIMENVAQMTGKPLQHIRARHRKGGQPVTWIEHDTEKETACYLNRARDRKGGQPVTWIEHETARGATCYLNRSLGRKGGQPVTWIEHDAEKGTSQEIECDILTVNSYDGDILWTHFCQYKNALYEINSVSQSRLDTDTVGCCGLLMHDILQCQMRRTSKKFLGVLYSSTEYSLRYSVFALGSSVYPNFCAFGHYMDHLLARLGGKRLLKVAEGDEMKGQRRAFRKWVADVFPKNEVYKMVSFVPTPVSTRIMVSVPSGIPVA</sequence>
<evidence type="ECO:0000256" key="5">
    <source>
        <dbReference type="ARBA" id="ARBA00012989"/>
    </source>
</evidence>
<comment type="similarity">
    <text evidence="4">Belongs to the NOS family.</text>
</comment>
<evidence type="ECO:0000256" key="12">
    <source>
        <dbReference type="ARBA" id="ARBA00023004"/>
    </source>
</evidence>
<dbReference type="EC" id="1.14.13.39" evidence="5"/>
<evidence type="ECO:0000256" key="6">
    <source>
        <dbReference type="ARBA" id="ARBA00022617"/>
    </source>
</evidence>
<dbReference type="PRINTS" id="PR00369">
    <property type="entry name" value="FLAVODOXIN"/>
</dbReference>
<keyword evidence="8" id="KW-0479">Metal-binding</keyword>
<evidence type="ECO:0000259" key="14">
    <source>
        <dbReference type="Pfam" id="PF00258"/>
    </source>
</evidence>
<dbReference type="GO" id="GO:0046872">
    <property type="term" value="F:metal ion binding"/>
    <property type="evidence" value="ECO:0007669"/>
    <property type="project" value="UniProtKB-KW"/>
</dbReference>
<evidence type="ECO:0000256" key="9">
    <source>
        <dbReference type="ARBA" id="ARBA00022857"/>
    </source>
</evidence>
<dbReference type="GO" id="GO:0005516">
    <property type="term" value="F:calmodulin binding"/>
    <property type="evidence" value="ECO:0007669"/>
    <property type="project" value="UniProtKB-KW"/>
</dbReference>
<dbReference type="EMBL" id="OC316684">
    <property type="protein sequence ID" value="CAD7393280.1"/>
    <property type="molecule type" value="Genomic_DNA"/>
</dbReference>
<feature type="region of interest" description="Disordered" evidence="13">
    <location>
        <begin position="199"/>
        <end position="223"/>
    </location>
</feature>
<keyword evidence="10" id="KW-0112">Calmodulin-binding</keyword>
<organism evidence="15">
    <name type="scientific">Timema cristinae</name>
    <name type="common">Walking stick</name>
    <dbReference type="NCBI Taxonomy" id="61476"/>
    <lineage>
        <taxon>Eukaryota</taxon>
        <taxon>Metazoa</taxon>
        <taxon>Ecdysozoa</taxon>
        <taxon>Arthropoda</taxon>
        <taxon>Hexapoda</taxon>
        <taxon>Insecta</taxon>
        <taxon>Pterygota</taxon>
        <taxon>Neoptera</taxon>
        <taxon>Polyneoptera</taxon>
        <taxon>Phasmatodea</taxon>
        <taxon>Timematodea</taxon>
        <taxon>Timematoidea</taxon>
        <taxon>Timematidae</taxon>
        <taxon>Timema</taxon>
    </lineage>
</organism>
<evidence type="ECO:0000256" key="10">
    <source>
        <dbReference type="ARBA" id="ARBA00022860"/>
    </source>
</evidence>
<dbReference type="GO" id="GO:0006809">
    <property type="term" value="P:nitric oxide biosynthetic process"/>
    <property type="evidence" value="ECO:0007669"/>
    <property type="project" value="TreeGrafter"/>
</dbReference>
<gene>
    <name evidence="15" type="ORF">TCEB3V08_LOCUS1256</name>
</gene>
<dbReference type="GO" id="GO:0010181">
    <property type="term" value="F:FMN binding"/>
    <property type="evidence" value="ECO:0007669"/>
    <property type="project" value="InterPro"/>
</dbReference>
<keyword evidence="7" id="KW-0288">FMN</keyword>
<evidence type="ECO:0000256" key="8">
    <source>
        <dbReference type="ARBA" id="ARBA00022723"/>
    </source>
</evidence>
<keyword evidence="6" id="KW-0349">Heme</keyword>
<evidence type="ECO:0000256" key="13">
    <source>
        <dbReference type="SAM" id="MobiDB-lite"/>
    </source>
</evidence>
<feature type="domain" description="Flavodoxin-like" evidence="14">
    <location>
        <begin position="558"/>
        <end position="612"/>
    </location>
</feature>
<protein>
    <recommendedName>
        <fullName evidence="5">nitric-oxide synthase (NADPH)</fullName>
        <ecNumber evidence="5">1.14.13.39</ecNumber>
    </recommendedName>
</protein>
<evidence type="ECO:0000313" key="15">
    <source>
        <dbReference type="EMBL" id="CAD7393280.1"/>
    </source>
</evidence>